<dbReference type="OrthoDB" id="6475849at2759"/>
<evidence type="ECO:0000256" key="2">
    <source>
        <dbReference type="ARBA" id="ARBA00007357"/>
    </source>
</evidence>
<dbReference type="GO" id="GO:0046872">
    <property type="term" value="F:metal ion binding"/>
    <property type="evidence" value="ECO:0007669"/>
    <property type="project" value="UniProtKB-KW"/>
</dbReference>
<dbReference type="PRINTS" id="PR00786">
    <property type="entry name" value="NEPRILYSIN"/>
</dbReference>
<evidence type="ECO:0000313" key="11">
    <source>
        <dbReference type="Proteomes" id="UP000770661"/>
    </source>
</evidence>
<protein>
    <submittedName>
        <fullName evidence="10">Neprilysin-11</fullName>
    </submittedName>
</protein>
<dbReference type="Proteomes" id="UP000770661">
    <property type="component" value="Unassembled WGS sequence"/>
</dbReference>
<dbReference type="InterPro" id="IPR008753">
    <property type="entry name" value="Peptidase_M13_N"/>
</dbReference>
<name>A0A8J4Y3C0_CHIOP</name>
<comment type="similarity">
    <text evidence="2">Belongs to the peptidase M13 family.</text>
</comment>
<comment type="caution">
    <text evidence="10">The sequence shown here is derived from an EMBL/GenBank/DDBJ whole genome shotgun (WGS) entry which is preliminary data.</text>
</comment>
<dbReference type="PANTHER" id="PTHR11733:SF237">
    <property type="entry name" value="NEPRILYSIN-LIKE 4"/>
    <property type="match status" value="1"/>
</dbReference>
<dbReference type="Pfam" id="PF05649">
    <property type="entry name" value="Peptidase_M13_N"/>
    <property type="match status" value="1"/>
</dbReference>
<accession>A0A8J4Y3C0</accession>
<dbReference type="Gene3D" id="1.10.1380.10">
    <property type="entry name" value="Neutral endopeptidase , domain2"/>
    <property type="match status" value="1"/>
</dbReference>
<keyword evidence="5" id="KW-0378">Hydrolase</keyword>
<evidence type="ECO:0000256" key="5">
    <source>
        <dbReference type="ARBA" id="ARBA00022801"/>
    </source>
</evidence>
<dbReference type="InterPro" id="IPR042089">
    <property type="entry name" value="Peptidase_M13_dom_2"/>
</dbReference>
<keyword evidence="4" id="KW-0479">Metal-binding</keyword>
<dbReference type="InterPro" id="IPR018497">
    <property type="entry name" value="Peptidase_M13_C"/>
</dbReference>
<keyword evidence="3" id="KW-0645">Protease</keyword>
<evidence type="ECO:0000256" key="7">
    <source>
        <dbReference type="ARBA" id="ARBA00023049"/>
    </source>
</evidence>
<evidence type="ECO:0000259" key="9">
    <source>
        <dbReference type="Pfam" id="PF05649"/>
    </source>
</evidence>
<dbReference type="AlphaFoldDB" id="A0A8J4Y3C0"/>
<dbReference type="InterPro" id="IPR000718">
    <property type="entry name" value="Peptidase_M13"/>
</dbReference>
<dbReference type="InterPro" id="IPR024079">
    <property type="entry name" value="MetalloPept_cat_dom_sf"/>
</dbReference>
<dbReference type="PROSITE" id="PS51885">
    <property type="entry name" value="NEPRILYSIN"/>
    <property type="match status" value="1"/>
</dbReference>
<feature type="domain" description="Peptidase M13 C-terminal" evidence="8">
    <location>
        <begin position="442"/>
        <end position="652"/>
    </location>
</feature>
<sequence>MDTHPVPDDASRWAQFDILDRELDNALSTILTEPISLEDPHPIAKVKTFYAGCMDEEQLEEMGLTPLTDFLGQFGGWPMATNEWDATSFDWQNALAQGKIQLVTDYPVSVYVFADQKDTYSSTIYIDQTSLALPRSVLVEPENYEERLGAYKTYITTTAQLIAESLSQTADATQMEKDVEDLLAFEKKLAAITTPSEHRRNIDRMYNPMTIQELSSFSSMDWLPILSTIFASADVTVTLDTRVIVQEVDFIKNITRLMTSTSDRTHSNYILWRHVMVMGDSTTQAMRDASFKYSMVASGVTAEKPRNNECAETSNNFLGMAIATEYVKDYFPQQAKDEANEMVEDLRSAFKSLLEVNEWMDEETKPKAIEKADFITKSIGYPDWYGNETALEAYYHNLGDLDNKTHFANIMALSAWMSRDELESLARPAERNRWVMPPTTVNAYYMPEYNSITFPAGILQTPFYRSNTIMALNYGGIGQVIGHEITHGFDDQGRQTDKDGNALPWWSNETSEAFKSHAQCIVDQYDAIHLPELDELQPNTTLNGINTQGENIADNGGLREALLAYKMYVDRYGEEPRLPGLTDYSPMQLLFLNNANIWCSSITNEGLLNQVLTDPHSPGMFRVLVPMSNMEEFSEIWECPVGSNMNPEHKCVVW</sequence>
<dbReference type="Pfam" id="PF01431">
    <property type="entry name" value="Peptidase_M13"/>
    <property type="match status" value="1"/>
</dbReference>
<keyword evidence="6" id="KW-0862">Zinc</keyword>
<dbReference type="GO" id="GO:0005886">
    <property type="term" value="C:plasma membrane"/>
    <property type="evidence" value="ECO:0007669"/>
    <property type="project" value="TreeGrafter"/>
</dbReference>
<gene>
    <name evidence="10" type="primary">nep-11</name>
    <name evidence="10" type="ORF">GWK47_010625</name>
</gene>
<reference evidence="10" key="1">
    <citation type="submission" date="2020-07" db="EMBL/GenBank/DDBJ databases">
        <title>The High-quality genome of the commercially important snow crab, Chionoecetes opilio.</title>
        <authorList>
            <person name="Jeong J.-H."/>
            <person name="Ryu S."/>
        </authorList>
    </citation>
    <scope>NUCLEOTIDE SEQUENCE</scope>
    <source>
        <strain evidence="10">MADBK_172401_WGS</strain>
        <tissue evidence="10">Digestive gland</tissue>
    </source>
</reference>
<proteinExistence type="inferred from homology"/>
<dbReference type="Gene3D" id="3.40.390.10">
    <property type="entry name" value="Collagenase (Catalytic Domain)"/>
    <property type="match status" value="1"/>
</dbReference>
<keyword evidence="11" id="KW-1185">Reference proteome</keyword>
<evidence type="ECO:0000259" key="8">
    <source>
        <dbReference type="Pfam" id="PF01431"/>
    </source>
</evidence>
<dbReference type="GO" id="GO:0004222">
    <property type="term" value="F:metalloendopeptidase activity"/>
    <property type="evidence" value="ECO:0007669"/>
    <property type="project" value="InterPro"/>
</dbReference>
<keyword evidence="7" id="KW-0482">Metalloprotease</keyword>
<dbReference type="PANTHER" id="PTHR11733">
    <property type="entry name" value="ZINC METALLOPROTEASE FAMILY M13 NEPRILYSIN-RELATED"/>
    <property type="match status" value="1"/>
</dbReference>
<evidence type="ECO:0000313" key="10">
    <source>
        <dbReference type="EMBL" id="KAG0716006.1"/>
    </source>
</evidence>
<dbReference type="CDD" id="cd08662">
    <property type="entry name" value="M13"/>
    <property type="match status" value="1"/>
</dbReference>
<evidence type="ECO:0000256" key="6">
    <source>
        <dbReference type="ARBA" id="ARBA00022833"/>
    </source>
</evidence>
<dbReference type="GO" id="GO:0016485">
    <property type="term" value="P:protein processing"/>
    <property type="evidence" value="ECO:0007669"/>
    <property type="project" value="TreeGrafter"/>
</dbReference>
<dbReference type="SUPFAM" id="SSF55486">
    <property type="entry name" value="Metalloproteases ('zincins'), catalytic domain"/>
    <property type="match status" value="1"/>
</dbReference>
<organism evidence="10 11">
    <name type="scientific">Chionoecetes opilio</name>
    <name type="common">Atlantic snow crab</name>
    <name type="synonym">Cancer opilio</name>
    <dbReference type="NCBI Taxonomy" id="41210"/>
    <lineage>
        <taxon>Eukaryota</taxon>
        <taxon>Metazoa</taxon>
        <taxon>Ecdysozoa</taxon>
        <taxon>Arthropoda</taxon>
        <taxon>Crustacea</taxon>
        <taxon>Multicrustacea</taxon>
        <taxon>Malacostraca</taxon>
        <taxon>Eumalacostraca</taxon>
        <taxon>Eucarida</taxon>
        <taxon>Decapoda</taxon>
        <taxon>Pleocyemata</taxon>
        <taxon>Brachyura</taxon>
        <taxon>Eubrachyura</taxon>
        <taxon>Majoidea</taxon>
        <taxon>Majidae</taxon>
        <taxon>Chionoecetes</taxon>
    </lineage>
</organism>
<evidence type="ECO:0000256" key="4">
    <source>
        <dbReference type="ARBA" id="ARBA00022723"/>
    </source>
</evidence>
<comment type="cofactor">
    <cofactor evidence="1">
        <name>Zn(2+)</name>
        <dbReference type="ChEBI" id="CHEBI:29105"/>
    </cofactor>
</comment>
<dbReference type="EMBL" id="JACEEZ010019166">
    <property type="protein sequence ID" value="KAG0716006.1"/>
    <property type="molecule type" value="Genomic_DNA"/>
</dbReference>
<evidence type="ECO:0000256" key="1">
    <source>
        <dbReference type="ARBA" id="ARBA00001947"/>
    </source>
</evidence>
<feature type="domain" description="Peptidase M13 N-terminal" evidence="9">
    <location>
        <begin position="2"/>
        <end position="382"/>
    </location>
</feature>
<evidence type="ECO:0000256" key="3">
    <source>
        <dbReference type="ARBA" id="ARBA00022670"/>
    </source>
</evidence>